<dbReference type="Pfam" id="PF05534">
    <property type="entry name" value="HicB"/>
    <property type="match status" value="1"/>
</dbReference>
<name>A0A3N1MGB7_9PROT</name>
<protein>
    <submittedName>
        <fullName evidence="1">HicB-like protein involved in pilus formation</fullName>
    </submittedName>
</protein>
<dbReference type="Proteomes" id="UP000278222">
    <property type="component" value="Unassembled WGS sequence"/>
</dbReference>
<dbReference type="GO" id="GO:0006355">
    <property type="term" value="P:regulation of DNA-templated transcription"/>
    <property type="evidence" value="ECO:0007669"/>
    <property type="project" value="InterPro"/>
</dbReference>
<reference evidence="1 2" key="1">
    <citation type="submission" date="2018-11" db="EMBL/GenBank/DDBJ databases">
        <title>Genomic Encyclopedia of Type Strains, Phase IV (KMG-IV): sequencing the most valuable type-strain genomes for metagenomic binning, comparative biology and taxonomic classification.</title>
        <authorList>
            <person name="Goeker M."/>
        </authorList>
    </citation>
    <scope>NUCLEOTIDE SEQUENCE [LARGE SCALE GENOMIC DNA]</scope>
    <source>
        <strain evidence="1 2">DSM 5900</strain>
    </source>
</reference>
<evidence type="ECO:0000313" key="1">
    <source>
        <dbReference type="EMBL" id="ROQ01797.1"/>
    </source>
</evidence>
<dbReference type="EMBL" id="RJKX01000011">
    <property type="protein sequence ID" value="ROQ01797.1"/>
    <property type="molecule type" value="Genomic_DNA"/>
</dbReference>
<comment type="caution">
    <text evidence="1">The sequence shown here is derived from an EMBL/GenBank/DDBJ whole genome shotgun (WGS) entry which is preliminary data.</text>
</comment>
<dbReference type="RefSeq" id="WP_123688526.1">
    <property type="nucleotide sequence ID" value="NZ_AP019700.1"/>
</dbReference>
<dbReference type="InterPro" id="IPR008651">
    <property type="entry name" value="Uncharacterised_HicB"/>
</dbReference>
<evidence type="ECO:0000313" key="2">
    <source>
        <dbReference type="Proteomes" id="UP000278222"/>
    </source>
</evidence>
<sequence>MRKSNFALRLQPSLLDEARKVAESEGVALNQFINVAVAEKLSALRTESFFSERGARADVPKALAILGRPGVGNPPDPGDELTAKE</sequence>
<dbReference type="OrthoDB" id="7868298at2"/>
<organism evidence="1 2">
    <name type="scientific">Stella humosa</name>
    <dbReference type="NCBI Taxonomy" id="94"/>
    <lineage>
        <taxon>Bacteria</taxon>
        <taxon>Pseudomonadati</taxon>
        <taxon>Pseudomonadota</taxon>
        <taxon>Alphaproteobacteria</taxon>
        <taxon>Rhodospirillales</taxon>
        <taxon>Stellaceae</taxon>
        <taxon>Stella</taxon>
    </lineage>
</organism>
<dbReference type="AlphaFoldDB" id="A0A3N1MGB7"/>
<dbReference type="SUPFAM" id="SSF47598">
    <property type="entry name" value="Ribbon-helix-helix"/>
    <property type="match status" value="1"/>
</dbReference>
<accession>A0A3N1MGB7</accession>
<gene>
    <name evidence="1" type="ORF">EDC65_0984</name>
</gene>
<dbReference type="InterPro" id="IPR010985">
    <property type="entry name" value="Ribbon_hlx_hlx"/>
</dbReference>
<proteinExistence type="predicted"/>
<keyword evidence="2" id="KW-1185">Reference proteome</keyword>